<feature type="domain" description="Aminoglycoside phosphotransferase" evidence="10">
    <location>
        <begin position="27"/>
        <end position="254"/>
    </location>
</feature>
<protein>
    <recommendedName>
        <fullName evidence="8 9">Homoserine kinase</fullName>
        <shortName evidence="8">HK</shortName>
        <shortName evidence="8">HSK</shortName>
        <ecNumber evidence="8 9">2.7.1.39</ecNumber>
    </recommendedName>
</protein>
<evidence type="ECO:0000256" key="1">
    <source>
        <dbReference type="ARBA" id="ARBA00022605"/>
    </source>
</evidence>
<dbReference type="NCBIfam" id="TIGR00938">
    <property type="entry name" value="thrB_alt"/>
    <property type="match status" value="1"/>
</dbReference>
<reference evidence="11 12" key="1">
    <citation type="submission" date="2019-03" db="EMBL/GenBank/DDBJ databases">
        <title>Genomic Encyclopedia of Type Strains, Phase IV (KMG-IV): sequencing the most valuable type-strain genomes for metagenomic binning, comparative biology and taxonomic classification.</title>
        <authorList>
            <person name="Goeker M."/>
        </authorList>
    </citation>
    <scope>NUCLEOTIDE SEQUENCE [LARGE SCALE GENOMIC DNA]</scope>
    <source>
        <strain evidence="11 12">DSM 25287</strain>
    </source>
</reference>
<keyword evidence="3 8" id="KW-0791">Threonine biosynthesis</keyword>
<dbReference type="RefSeq" id="WP_132539168.1">
    <property type="nucleotide sequence ID" value="NZ_SLWY01000004.1"/>
</dbReference>
<comment type="similarity">
    <text evidence="7 8">Belongs to the pseudomonas-type ThrB family.</text>
</comment>
<keyword evidence="12" id="KW-1185">Reference proteome</keyword>
<accession>A0A4V6NPL0</accession>
<evidence type="ECO:0000256" key="2">
    <source>
        <dbReference type="ARBA" id="ARBA00022679"/>
    </source>
</evidence>
<dbReference type="CDD" id="cd05153">
    <property type="entry name" value="HomoserineK_II"/>
    <property type="match status" value="1"/>
</dbReference>
<comment type="catalytic activity">
    <reaction evidence="8">
        <text>L-homoserine + ATP = O-phospho-L-homoserine + ADP + H(+)</text>
        <dbReference type="Rhea" id="RHEA:13985"/>
        <dbReference type="ChEBI" id="CHEBI:15378"/>
        <dbReference type="ChEBI" id="CHEBI:30616"/>
        <dbReference type="ChEBI" id="CHEBI:57476"/>
        <dbReference type="ChEBI" id="CHEBI:57590"/>
        <dbReference type="ChEBI" id="CHEBI:456216"/>
        <dbReference type="EC" id="2.7.1.39"/>
    </reaction>
</comment>
<evidence type="ECO:0000256" key="7">
    <source>
        <dbReference type="ARBA" id="ARBA00038240"/>
    </source>
</evidence>
<dbReference type="UniPathway" id="UPA00050">
    <property type="reaction ID" value="UER00064"/>
</dbReference>
<keyword evidence="6 8" id="KW-0067">ATP-binding</keyword>
<evidence type="ECO:0000256" key="5">
    <source>
        <dbReference type="ARBA" id="ARBA00022777"/>
    </source>
</evidence>
<dbReference type="InterPro" id="IPR050249">
    <property type="entry name" value="Pseudomonas-type_ThrB"/>
</dbReference>
<dbReference type="PANTHER" id="PTHR21064:SF6">
    <property type="entry name" value="AMINOGLYCOSIDE PHOSPHOTRANSFERASE DOMAIN-CONTAINING PROTEIN"/>
    <property type="match status" value="1"/>
</dbReference>
<dbReference type="GO" id="GO:0004413">
    <property type="term" value="F:homoserine kinase activity"/>
    <property type="evidence" value="ECO:0007669"/>
    <property type="project" value="UniProtKB-UniRule"/>
</dbReference>
<dbReference type="OrthoDB" id="9777460at2"/>
<sequence>MSVYTSVERHELETFLTAYDLGTLVDFEGISEGISNTNYFVTTSRGAYVLTLFELIGCDDVPYYLDLMAYLAERGVPSAHPLADRDGRYMRVLKERPAALVQKLGGRGIRGVPSPAQCMEIGRALGQLHLAGAGFAQRRDNDRGPPWWQAAAARVLPLLGATDAALLRDELDHQAAHPRALLPQGVVHADLFRDNALFDGERLTGLIDFYYACTDAYAYDVAVTLNDWCSQPDGRLDHARAEPLLAAYQAVRPFTPSERDGWSTVLRGAALRFWLSRLVDQLFPMAGELTYIKDPDEFKRILLAHRAEPWPLA</sequence>
<keyword evidence="2 8" id="KW-0808">Transferase</keyword>
<dbReference type="Pfam" id="PF01636">
    <property type="entry name" value="APH"/>
    <property type="match status" value="1"/>
</dbReference>
<dbReference type="Gene3D" id="3.90.1200.10">
    <property type="match status" value="1"/>
</dbReference>
<evidence type="ECO:0000256" key="9">
    <source>
        <dbReference type="NCBIfam" id="TIGR00938"/>
    </source>
</evidence>
<dbReference type="HAMAP" id="MF_00301">
    <property type="entry name" value="Homoser_kinase_2"/>
    <property type="match status" value="1"/>
</dbReference>
<keyword evidence="1 8" id="KW-0028">Amino-acid biosynthesis</keyword>
<name>A0A4V6NPL0_9GAMM</name>
<dbReference type="EMBL" id="SLWY01000004">
    <property type="protein sequence ID" value="TCO82683.1"/>
    <property type="molecule type" value="Genomic_DNA"/>
</dbReference>
<dbReference type="Proteomes" id="UP000295765">
    <property type="component" value="Unassembled WGS sequence"/>
</dbReference>
<dbReference type="Gene3D" id="3.30.200.20">
    <property type="entry name" value="Phosphorylase Kinase, domain 1"/>
    <property type="match status" value="1"/>
</dbReference>
<organism evidence="11 12">
    <name type="scientific">Plasticicumulans lactativorans</name>
    <dbReference type="NCBI Taxonomy" id="1133106"/>
    <lineage>
        <taxon>Bacteria</taxon>
        <taxon>Pseudomonadati</taxon>
        <taxon>Pseudomonadota</taxon>
        <taxon>Gammaproteobacteria</taxon>
        <taxon>Candidatus Competibacteraceae</taxon>
        <taxon>Plasticicumulans</taxon>
    </lineage>
</organism>
<dbReference type="InterPro" id="IPR005280">
    <property type="entry name" value="Homoserine_kinase_II"/>
</dbReference>
<comment type="caution">
    <text evidence="11">The sequence shown here is derived from an EMBL/GenBank/DDBJ whole genome shotgun (WGS) entry which is preliminary data.</text>
</comment>
<dbReference type="PANTHER" id="PTHR21064">
    <property type="entry name" value="AMINOGLYCOSIDE PHOSPHOTRANSFERASE DOMAIN-CONTAINING PROTEIN-RELATED"/>
    <property type="match status" value="1"/>
</dbReference>
<dbReference type="GO" id="GO:0005524">
    <property type="term" value="F:ATP binding"/>
    <property type="evidence" value="ECO:0007669"/>
    <property type="project" value="UniProtKB-KW"/>
</dbReference>
<keyword evidence="4 8" id="KW-0547">Nucleotide-binding</keyword>
<evidence type="ECO:0000256" key="3">
    <source>
        <dbReference type="ARBA" id="ARBA00022697"/>
    </source>
</evidence>
<dbReference type="InterPro" id="IPR011009">
    <property type="entry name" value="Kinase-like_dom_sf"/>
</dbReference>
<evidence type="ECO:0000313" key="12">
    <source>
        <dbReference type="Proteomes" id="UP000295765"/>
    </source>
</evidence>
<evidence type="ECO:0000259" key="10">
    <source>
        <dbReference type="Pfam" id="PF01636"/>
    </source>
</evidence>
<proteinExistence type="inferred from homology"/>
<dbReference type="GO" id="GO:0009088">
    <property type="term" value="P:threonine biosynthetic process"/>
    <property type="evidence" value="ECO:0007669"/>
    <property type="project" value="UniProtKB-UniRule"/>
</dbReference>
<dbReference type="AlphaFoldDB" id="A0A4V6NPL0"/>
<dbReference type="NCBIfam" id="NF003558">
    <property type="entry name" value="PRK05231.1"/>
    <property type="match status" value="1"/>
</dbReference>
<gene>
    <name evidence="8" type="primary">thrB</name>
    <name evidence="11" type="ORF">EV699_10475</name>
</gene>
<evidence type="ECO:0000256" key="8">
    <source>
        <dbReference type="HAMAP-Rule" id="MF_00301"/>
    </source>
</evidence>
<evidence type="ECO:0000256" key="4">
    <source>
        <dbReference type="ARBA" id="ARBA00022741"/>
    </source>
</evidence>
<evidence type="ECO:0000256" key="6">
    <source>
        <dbReference type="ARBA" id="ARBA00022840"/>
    </source>
</evidence>
<evidence type="ECO:0000313" key="11">
    <source>
        <dbReference type="EMBL" id="TCO82683.1"/>
    </source>
</evidence>
<dbReference type="InterPro" id="IPR002575">
    <property type="entry name" value="Aminoglycoside_PTrfase"/>
</dbReference>
<dbReference type="EC" id="2.7.1.39" evidence="8 9"/>
<dbReference type="SUPFAM" id="SSF56112">
    <property type="entry name" value="Protein kinase-like (PK-like)"/>
    <property type="match status" value="1"/>
</dbReference>
<comment type="pathway">
    <text evidence="8">Amino-acid biosynthesis; L-threonine biosynthesis; L-threonine from L-aspartate: step 4/5.</text>
</comment>
<keyword evidence="5 8" id="KW-0418">Kinase</keyword>